<dbReference type="Proteomes" id="UP000007110">
    <property type="component" value="Unassembled WGS sequence"/>
</dbReference>
<evidence type="ECO:0000256" key="3">
    <source>
        <dbReference type="ARBA" id="ARBA00023015"/>
    </source>
</evidence>
<dbReference type="PANTHER" id="PTHR45614">
    <property type="entry name" value="MYB PROTEIN-RELATED"/>
    <property type="match status" value="1"/>
</dbReference>
<dbReference type="Pfam" id="PF09316">
    <property type="entry name" value="Cmyb_C"/>
    <property type="match status" value="1"/>
</dbReference>
<evidence type="ECO:0000256" key="2">
    <source>
        <dbReference type="ARBA" id="ARBA00022737"/>
    </source>
</evidence>
<dbReference type="InterPro" id="IPR050560">
    <property type="entry name" value="MYB_TF"/>
</dbReference>
<sequence>MNSRKLMGDYDDTDSASDGDDYTDQDMSDSSHGSSFYSRKEISRARWTKDEDDMLRQAIEVHGTLDWKLIGSFFPNRSELQCFHRWQKVLNPDLVKGPWTTEEDERVVELVREHGPKRWSLISKFLVGRTGKQCRERWHNHLNPDIKKSAWTKEEDYIIYEAHKKLGNRWAEIAKLLPGRTDNAIKNHWNSTMKRKVETCNPYTPSKTTKTPHYTHTNDNQKPCSSSSKIYTPDSDFMNANSIRDALRMRGQGQRVVRTLYPMGHDTLGQDEGEGSKVKQGVKTPQKWLIMDNCGEISPFRDFHDLIETSGHPFDDKDNGISTFDLSLGVNSSTPIKFTHMNTKGSIDYRFDGQALLDLSREASGGLIPITSPVTSKFSTPPTILRKAKRKRVRTSSASFDVSMDTSLSSTLNTPNTSRYKTPQGTPIKTLPFSPSQFLNGSTSATCSSSLLLTSTPIGGNHSQATPSMLTTPAGMFRTPRIRRSLIDTPRTPTPFKDALAAIEKAGGPIRKMPHTPNQLSDISEIIARDEREGLNKIAINQLKRAILQKAESISPVKKVRKSLSSCMQREKENLTGDETRQEEADESILASSLLMSPPVGSKGQGSILGGEMSMKALNEAFNMPSTPSPVAPARPKVKVEPANGPVFQQTKGSRDKEWWQITLGQTRDQQFMSGQARRMILRDRVPRSLVL</sequence>
<evidence type="ECO:0000259" key="9">
    <source>
        <dbReference type="PROSITE" id="PS51294"/>
    </source>
</evidence>
<dbReference type="Pfam" id="PF13921">
    <property type="entry name" value="Myb_DNA-bind_6"/>
    <property type="match status" value="1"/>
</dbReference>
<evidence type="ECO:0000256" key="5">
    <source>
        <dbReference type="ARBA" id="ARBA00023163"/>
    </source>
</evidence>
<dbReference type="RefSeq" id="XP_030848523.1">
    <property type="nucleotide sequence ID" value="XM_030992663.1"/>
</dbReference>
<organism evidence="10 11">
    <name type="scientific">Strongylocentrotus purpuratus</name>
    <name type="common">Purple sea urchin</name>
    <dbReference type="NCBI Taxonomy" id="7668"/>
    <lineage>
        <taxon>Eukaryota</taxon>
        <taxon>Metazoa</taxon>
        <taxon>Echinodermata</taxon>
        <taxon>Eleutherozoa</taxon>
        <taxon>Echinozoa</taxon>
        <taxon>Echinoidea</taxon>
        <taxon>Euechinoidea</taxon>
        <taxon>Echinacea</taxon>
        <taxon>Camarodonta</taxon>
        <taxon>Echinidea</taxon>
        <taxon>Strongylocentrotidae</taxon>
        <taxon>Strongylocentrotus</taxon>
    </lineage>
</organism>
<keyword evidence="2" id="KW-0677">Repeat</keyword>
<keyword evidence="11" id="KW-1185">Reference proteome</keyword>
<dbReference type="GO" id="GO:0000278">
    <property type="term" value="P:mitotic cell cycle"/>
    <property type="evidence" value="ECO:0000318"/>
    <property type="project" value="GO_Central"/>
</dbReference>
<dbReference type="EnsemblMetazoa" id="XM_030992663">
    <property type="protein sequence ID" value="XP_030848523"/>
    <property type="gene ID" value="LOC592751"/>
</dbReference>
<dbReference type="OMA" id="HEERVIF"/>
<reference evidence="11" key="1">
    <citation type="submission" date="2015-02" db="EMBL/GenBank/DDBJ databases">
        <title>Genome sequencing for Strongylocentrotus purpuratus.</title>
        <authorList>
            <person name="Murali S."/>
            <person name="Liu Y."/>
            <person name="Vee V."/>
            <person name="English A."/>
            <person name="Wang M."/>
            <person name="Skinner E."/>
            <person name="Han Y."/>
            <person name="Muzny D.M."/>
            <person name="Worley K.C."/>
            <person name="Gibbs R.A."/>
        </authorList>
    </citation>
    <scope>NUCLEOTIDE SEQUENCE</scope>
</reference>
<protein>
    <submittedName>
        <fullName evidence="10">Uncharacterized protein</fullName>
    </submittedName>
</protein>
<dbReference type="AlphaFoldDB" id="A0A7M7P9Z4"/>
<evidence type="ECO:0000256" key="6">
    <source>
        <dbReference type="ARBA" id="ARBA00023242"/>
    </source>
</evidence>
<keyword evidence="6" id="KW-0539">Nucleus</keyword>
<keyword evidence="3" id="KW-0805">Transcription regulation</keyword>
<dbReference type="GO" id="GO:0005634">
    <property type="term" value="C:nucleus"/>
    <property type="evidence" value="ECO:0000318"/>
    <property type="project" value="GO_Central"/>
</dbReference>
<dbReference type="InterPro" id="IPR001005">
    <property type="entry name" value="SANT/Myb"/>
</dbReference>
<reference evidence="10" key="2">
    <citation type="submission" date="2021-01" db="UniProtKB">
        <authorList>
            <consortium name="EnsemblMetazoa"/>
        </authorList>
    </citation>
    <scope>IDENTIFICATION</scope>
</reference>
<feature type="compositionally biased region" description="Acidic residues" evidence="7">
    <location>
        <begin position="9"/>
        <end position="27"/>
    </location>
</feature>
<comment type="subcellular location">
    <subcellularLocation>
        <location evidence="1">Nucleus</location>
    </subcellularLocation>
</comment>
<dbReference type="PANTHER" id="PTHR45614:SF25">
    <property type="entry name" value="MYB PROTEIN"/>
    <property type="match status" value="1"/>
</dbReference>
<feature type="domain" description="Myb-like" evidence="8">
    <location>
        <begin position="39"/>
        <end position="90"/>
    </location>
</feature>
<evidence type="ECO:0000259" key="8">
    <source>
        <dbReference type="PROSITE" id="PS50090"/>
    </source>
</evidence>
<proteinExistence type="predicted"/>
<accession>A0A7M7P9Z4</accession>
<dbReference type="InterPro" id="IPR015395">
    <property type="entry name" value="C-myb_C"/>
</dbReference>
<dbReference type="SMART" id="SM00717">
    <property type="entry name" value="SANT"/>
    <property type="match status" value="3"/>
</dbReference>
<evidence type="ECO:0000256" key="1">
    <source>
        <dbReference type="ARBA" id="ARBA00004123"/>
    </source>
</evidence>
<dbReference type="OrthoDB" id="2143914at2759"/>
<feature type="domain" description="HTH myb-type" evidence="9">
    <location>
        <begin position="91"/>
        <end position="146"/>
    </location>
</feature>
<feature type="region of interest" description="Disordered" evidence="7">
    <location>
        <begin position="1"/>
        <end position="35"/>
    </location>
</feature>
<feature type="domain" description="HTH myb-type" evidence="9">
    <location>
        <begin position="39"/>
        <end position="90"/>
    </location>
</feature>
<dbReference type="FunFam" id="1.10.10.60:FF:000016">
    <property type="entry name" value="Transcriptional activator Myb isoform A"/>
    <property type="match status" value="1"/>
</dbReference>
<dbReference type="Pfam" id="PF00249">
    <property type="entry name" value="Myb_DNA-binding"/>
    <property type="match status" value="1"/>
</dbReference>
<feature type="domain" description="Myb-like" evidence="8">
    <location>
        <begin position="143"/>
        <end position="193"/>
    </location>
</feature>
<dbReference type="GeneID" id="592751"/>
<feature type="domain" description="HTH myb-type" evidence="9">
    <location>
        <begin position="147"/>
        <end position="197"/>
    </location>
</feature>
<evidence type="ECO:0000256" key="4">
    <source>
        <dbReference type="ARBA" id="ARBA00023125"/>
    </source>
</evidence>
<evidence type="ECO:0000313" key="10">
    <source>
        <dbReference type="EnsemblMetazoa" id="XP_030848523"/>
    </source>
</evidence>
<keyword evidence="4" id="KW-0238">DNA-binding</keyword>
<dbReference type="Gene3D" id="1.10.10.60">
    <property type="entry name" value="Homeodomain-like"/>
    <property type="match status" value="3"/>
</dbReference>
<dbReference type="PROSITE" id="PS50090">
    <property type="entry name" value="MYB_LIKE"/>
    <property type="match status" value="3"/>
</dbReference>
<dbReference type="GO" id="GO:0000978">
    <property type="term" value="F:RNA polymerase II cis-regulatory region sequence-specific DNA binding"/>
    <property type="evidence" value="ECO:0000318"/>
    <property type="project" value="GO_Central"/>
</dbReference>
<keyword evidence="5" id="KW-0804">Transcription</keyword>
<dbReference type="SUPFAM" id="SSF46689">
    <property type="entry name" value="Homeodomain-like"/>
    <property type="match status" value="2"/>
</dbReference>
<dbReference type="InterPro" id="IPR009057">
    <property type="entry name" value="Homeodomain-like_sf"/>
</dbReference>
<evidence type="ECO:0000313" key="11">
    <source>
        <dbReference type="Proteomes" id="UP000007110"/>
    </source>
</evidence>
<dbReference type="InParanoid" id="A0A7M7P9Z4"/>
<dbReference type="FunFam" id="1.10.10.60:FF:000010">
    <property type="entry name" value="Transcriptional activator Myb isoform A"/>
    <property type="match status" value="1"/>
</dbReference>
<dbReference type="InterPro" id="IPR017930">
    <property type="entry name" value="Myb_dom"/>
</dbReference>
<evidence type="ECO:0000256" key="7">
    <source>
        <dbReference type="SAM" id="MobiDB-lite"/>
    </source>
</evidence>
<name>A0A7M7P9Z4_STRPU</name>
<feature type="domain" description="Myb-like" evidence="8">
    <location>
        <begin position="91"/>
        <end position="142"/>
    </location>
</feature>
<feature type="region of interest" description="Disordered" evidence="7">
    <location>
        <begin position="203"/>
        <end position="230"/>
    </location>
</feature>
<dbReference type="GO" id="GO:0000981">
    <property type="term" value="F:DNA-binding transcription factor activity, RNA polymerase II-specific"/>
    <property type="evidence" value="ECO:0000318"/>
    <property type="project" value="GO_Central"/>
</dbReference>
<feature type="compositionally biased region" description="Low complexity" evidence="7">
    <location>
        <begin position="406"/>
        <end position="418"/>
    </location>
</feature>
<dbReference type="PROSITE" id="PS51294">
    <property type="entry name" value="HTH_MYB"/>
    <property type="match status" value="3"/>
</dbReference>
<feature type="region of interest" description="Disordered" evidence="7">
    <location>
        <begin position="406"/>
        <end position="427"/>
    </location>
</feature>
<dbReference type="CDD" id="cd00167">
    <property type="entry name" value="SANT"/>
    <property type="match status" value="3"/>
</dbReference>
<dbReference type="KEGG" id="spu:592751"/>
<dbReference type="GO" id="GO:0045944">
    <property type="term" value="P:positive regulation of transcription by RNA polymerase II"/>
    <property type="evidence" value="ECO:0000318"/>
    <property type="project" value="GO_Central"/>
</dbReference>